<dbReference type="PANTHER" id="PTHR23200">
    <property type="entry name" value="METALLO-BETA-LACTAMASE DOMAIN-CONTAINING PROTEIN 1"/>
    <property type="match status" value="1"/>
</dbReference>
<dbReference type="CDD" id="cd07711">
    <property type="entry name" value="MBLAC1-like_MBL-fold"/>
    <property type="match status" value="1"/>
</dbReference>
<evidence type="ECO:0000259" key="7">
    <source>
        <dbReference type="SMART" id="SM00849"/>
    </source>
</evidence>
<evidence type="ECO:0000256" key="3">
    <source>
        <dbReference type="ARBA" id="ARBA00014856"/>
    </source>
</evidence>
<dbReference type="InterPro" id="IPR039344">
    <property type="entry name" value="MBLAC1"/>
</dbReference>
<evidence type="ECO:0000256" key="2">
    <source>
        <dbReference type="ARBA" id="ARBA00011738"/>
    </source>
</evidence>
<dbReference type="SMART" id="SM00849">
    <property type="entry name" value="Lactamase_B"/>
    <property type="match status" value="1"/>
</dbReference>
<comment type="caution">
    <text evidence="8">The sequence shown here is derived from an EMBL/GenBank/DDBJ whole genome shotgun (WGS) entry which is preliminary data.</text>
</comment>
<dbReference type="Pfam" id="PF00753">
    <property type="entry name" value="Lactamase_B"/>
    <property type="match status" value="1"/>
</dbReference>
<protein>
    <recommendedName>
        <fullName evidence="3">Metallo-beta-lactamase domain-containing protein 1</fullName>
    </recommendedName>
    <alternativeName>
        <fullName evidence="4">Endoribonuclease MBLAC1</fullName>
    </alternativeName>
</protein>
<organism evidence="8 9">
    <name type="scientific">Candidatus Staskawiczbacteria bacterium RIFCSPHIGHO2_01_FULL_34_27</name>
    <dbReference type="NCBI Taxonomy" id="1802199"/>
    <lineage>
        <taxon>Bacteria</taxon>
        <taxon>Candidatus Staskawicziibacteriota</taxon>
    </lineage>
</organism>
<evidence type="ECO:0000256" key="4">
    <source>
        <dbReference type="ARBA" id="ARBA00032988"/>
    </source>
</evidence>
<comment type="subunit">
    <text evidence="2">Homodimer.</text>
</comment>
<dbReference type="PANTHER" id="PTHR23200:SF48">
    <property type="entry name" value="METALLO-BETA-LACTAMASE DOMAIN-CONTAINING PROTEIN 1"/>
    <property type="match status" value="1"/>
</dbReference>
<evidence type="ECO:0000256" key="5">
    <source>
        <dbReference type="ARBA" id="ARBA00044690"/>
    </source>
</evidence>
<feature type="domain" description="Metallo-beta-lactamase" evidence="7">
    <location>
        <begin position="29"/>
        <end position="176"/>
    </location>
</feature>
<dbReference type="SUPFAM" id="SSF56281">
    <property type="entry name" value="Metallo-hydrolase/oxidoreductase"/>
    <property type="match status" value="1"/>
</dbReference>
<name>A0A1G2HIX2_9BACT</name>
<dbReference type="Gene3D" id="3.60.15.10">
    <property type="entry name" value="Ribonuclease Z/Hydroxyacylglutathione hydrolase-like"/>
    <property type="match status" value="1"/>
</dbReference>
<evidence type="ECO:0000313" key="9">
    <source>
        <dbReference type="Proteomes" id="UP000178991"/>
    </source>
</evidence>
<dbReference type="AlphaFoldDB" id="A0A1G2HIX2"/>
<evidence type="ECO:0000256" key="1">
    <source>
        <dbReference type="ARBA" id="ARBA00004514"/>
    </source>
</evidence>
<proteinExistence type="predicted"/>
<dbReference type="Proteomes" id="UP000178991">
    <property type="component" value="Unassembled WGS sequence"/>
</dbReference>
<accession>A0A1G2HIX2</accession>
<comment type="catalytic activity">
    <reaction evidence="5">
        <text>a ribonucleotidyl-ribonucleotide-RNA + H2O = a 3'-end ribonucleotide-RNA + a 5'-end 5'-phospho-ribonucleoside-RNA + H(+)</text>
        <dbReference type="Rhea" id="RHEA:68096"/>
        <dbReference type="Rhea" id="RHEA-COMP:15179"/>
        <dbReference type="Rhea" id="RHEA-COMP:17355"/>
        <dbReference type="Rhea" id="RHEA-COMP:17428"/>
        <dbReference type="ChEBI" id="CHEBI:15377"/>
        <dbReference type="ChEBI" id="CHEBI:15378"/>
        <dbReference type="ChEBI" id="CHEBI:74896"/>
        <dbReference type="ChEBI" id="CHEBI:138282"/>
        <dbReference type="ChEBI" id="CHEBI:173118"/>
    </reaction>
    <physiologicalReaction direction="left-to-right" evidence="5">
        <dbReference type="Rhea" id="RHEA:68097"/>
    </physiologicalReaction>
</comment>
<dbReference type="GO" id="GO:0005829">
    <property type="term" value="C:cytosol"/>
    <property type="evidence" value="ECO:0007669"/>
    <property type="project" value="UniProtKB-SubCell"/>
</dbReference>
<evidence type="ECO:0000256" key="6">
    <source>
        <dbReference type="ARBA" id="ARBA00045869"/>
    </source>
</evidence>
<comment type="subcellular location">
    <subcellularLocation>
        <location evidence="1">Cytoplasm</location>
        <location evidence="1">Cytosol</location>
    </subcellularLocation>
</comment>
<reference evidence="8 9" key="1">
    <citation type="journal article" date="2016" name="Nat. Commun.">
        <title>Thousands of microbial genomes shed light on interconnected biogeochemical processes in an aquifer system.</title>
        <authorList>
            <person name="Anantharaman K."/>
            <person name="Brown C.T."/>
            <person name="Hug L.A."/>
            <person name="Sharon I."/>
            <person name="Castelle C.J."/>
            <person name="Probst A.J."/>
            <person name="Thomas B.C."/>
            <person name="Singh A."/>
            <person name="Wilkins M.J."/>
            <person name="Karaoz U."/>
            <person name="Brodie E.L."/>
            <person name="Williams K.H."/>
            <person name="Hubbard S.S."/>
            <person name="Banfield J.F."/>
        </authorList>
    </citation>
    <scope>NUCLEOTIDE SEQUENCE [LARGE SCALE GENOMIC DNA]</scope>
</reference>
<evidence type="ECO:0000313" key="8">
    <source>
        <dbReference type="EMBL" id="OGZ62454.1"/>
    </source>
</evidence>
<dbReference type="InterPro" id="IPR001279">
    <property type="entry name" value="Metallo-B-lactamas"/>
</dbReference>
<dbReference type="InterPro" id="IPR036866">
    <property type="entry name" value="RibonucZ/Hydroxyglut_hydro"/>
</dbReference>
<sequence length="245" mass="28154">MAKVKVLVEGYLSDDNDKKTCSTVSLVLDKDIVMVVDPGYLENQKILVDALKKEGFDINDVNIVCITHSHIDHYRNIGMFPNAKTLEYFGLWDKEGRVADWQEHFSSDIQVLKTPGHDYTCITLFVQTDDGVVAICGDVFWKEDGPDFDIYASDIKKLENSRKLVLKLSNWIIPGHAGIYKTKNTKLITKEKVKSEVKLEVVERCKKCRKPFTKSADRCFCQRWLCYHCCECELDCNACNCKHKR</sequence>
<gene>
    <name evidence="8" type="ORF">A2639_01325</name>
</gene>
<comment type="function">
    <text evidence="6">Endoribonuclease that catalyzes the hydrolysis of histone-coding pre-mRNA 3'-end. Involved in histone pre-mRNA processing during the S-phase of the cell cycle, which is required for entering/progressing through S-phase. Cleaves histone pre-mRNA at a major and a minor cleavage site after the 5'-ACCCA-3' and the 5'-ACCCACA-3' sequence, respectively, and located downstream of the stem-loop. May require the presence of the HDE element located at the histone pre-RNA 3'-end to avoid non-specific cleavage.</text>
</comment>
<dbReference type="EMBL" id="MHOL01000022">
    <property type="protein sequence ID" value="OGZ62454.1"/>
    <property type="molecule type" value="Genomic_DNA"/>
</dbReference>